<dbReference type="RefSeq" id="XP_028467965.1">
    <property type="nucleotide sequence ID" value="XM_028613884.1"/>
</dbReference>
<evidence type="ECO:0000313" key="4">
    <source>
        <dbReference type="Proteomes" id="UP000272025"/>
    </source>
</evidence>
<dbReference type="STRING" id="1314773.A0A3N2Q062"/>
<feature type="compositionally biased region" description="Polar residues" evidence="1">
    <location>
        <begin position="139"/>
        <end position="157"/>
    </location>
</feature>
<dbReference type="PANTHER" id="PTHR35872">
    <property type="entry name" value="INTEGRAL MEMBRANE PROTEIN (AFU_ORTHOLOGUE AFUA_5G07110)"/>
    <property type="match status" value="1"/>
</dbReference>
<name>A0A3N2Q062_SODAK</name>
<organism evidence="3 4">
    <name type="scientific">Sodiomyces alkalinus (strain CBS 110278 / VKM F-3762 / F11)</name>
    <name type="common">Alkaliphilic filamentous fungus</name>
    <dbReference type="NCBI Taxonomy" id="1314773"/>
    <lineage>
        <taxon>Eukaryota</taxon>
        <taxon>Fungi</taxon>
        <taxon>Dikarya</taxon>
        <taxon>Ascomycota</taxon>
        <taxon>Pezizomycotina</taxon>
        <taxon>Sordariomycetes</taxon>
        <taxon>Hypocreomycetidae</taxon>
        <taxon>Glomerellales</taxon>
        <taxon>Plectosphaerellaceae</taxon>
        <taxon>Sodiomyces</taxon>
    </lineage>
</organism>
<dbReference type="EMBL" id="ML119052">
    <property type="protein sequence ID" value="ROT40159.1"/>
    <property type="molecule type" value="Genomic_DNA"/>
</dbReference>
<dbReference type="GeneID" id="39582362"/>
<dbReference type="Pfam" id="PF11204">
    <property type="entry name" value="DUF2985"/>
    <property type="match status" value="1"/>
</dbReference>
<evidence type="ECO:0000313" key="3">
    <source>
        <dbReference type="EMBL" id="ROT40159.1"/>
    </source>
</evidence>
<protein>
    <submittedName>
        <fullName evidence="3">Uncharacterized protein</fullName>
    </submittedName>
</protein>
<accession>A0A3N2Q062</accession>
<gene>
    <name evidence="3" type="ORF">SODALDRAFT_356102</name>
</gene>
<dbReference type="PANTHER" id="PTHR35872:SF1">
    <property type="entry name" value="ALPHA-L-RHAMNOSIDASE C"/>
    <property type="match status" value="1"/>
</dbReference>
<keyword evidence="2" id="KW-0812">Transmembrane</keyword>
<dbReference type="AlphaFoldDB" id="A0A3N2Q062"/>
<proteinExistence type="predicted"/>
<evidence type="ECO:0000256" key="2">
    <source>
        <dbReference type="SAM" id="Phobius"/>
    </source>
</evidence>
<feature type="region of interest" description="Disordered" evidence="1">
    <location>
        <begin position="135"/>
        <end position="187"/>
    </location>
</feature>
<sequence>MGTTLLPDVDRRTDTWFENLDDDALTKEHQAQYPSYYILLPPFPYSGQGETDEEHVSLIRAAALYFISRQHLAFRRPLRVETASNPDSPSINIYGLRPCQIILSTPERVGRLPVFTKLVFHGLMSSTTRTMVTDCHGCQGNQSPPKHTPSTVQSPEWKTSPHAGASSELVSSQQRPPAVAAPGAPKVSAKHPLTGPFENGYHFPPAHSWKESFRLGAIAFWKYTWTPIGFFIVLYGLLVVAWGGKLFLLLVNAAPAMCYPSCDDINSPRRKWIEIDSQIMNALFCVTGFGLAPWRFRDLYFLLRYRVNSDADSLRRLAGIHRSWFRLRDSDLLPVDVGPNNVNDLSPDLLSIPLPQSKIPDPPLTGIRAPPTSIWKMDFVIWFNVSNTFLQCVLSGFMWGMNRFDRPAWAVGLFVALACGAAATGGLMIFHEGKRVKKVEGVTVSERDLEQLTRDKELGIVHYNNIRDKKPKRP</sequence>
<keyword evidence="2" id="KW-1133">Transmembrane helix</keyword>
<dbReference type="OrthoDB" id="6407410at2759"/>
<feature type="compositionally biased region" description="Low complexity" evidence="1">
    <location>
        <begin position="176"/>
        <end position="185"/>
    </location>
</feature>
<dbReference type="Proteomes" id="UP000272025">
    <property type="component" value="Unassembled WGS sequence"/>
</dbReference>
<keyword evidence="4" id="KW-1185">Reference proteome</keyword>
<keyword evidence="2" id="KW-0472">Membrane</keyword>
<feature type="transmembrane region" description="Helical" evidence="2">
    <location>
        <begin position="407"/>
        <end position="430"/>
    </location>
</feature>
<feature type="transmembrane region" description="Helical" evidence="2">
    <location>
        <begin position="220"/>
        <end position="242"/>
    </location>
</feature>
<feature type="transmembrane region" description="Helical" evidence="2">
    <location>
        <begin position="379"/>
        <end position="401"/>
    </location>
</feature>
<reference evidence="3 4" key="1">
    <citation type="journal article" date="2018" name="Mol. Ecol.">
        <title>The obligate alkalophilic soda-lake fungus Sodiomyces alkalinus has shifted to a protein diet.</title>
        <authorList>
            <person name="Grum-Grzhimaylo A.A."/>
            <person name="Falkoski D.L."/>
            <person name="van den Heuvel J."/>
            <person name="Valero-Jimenez C.A."/>
            <person name="Min B."/>
            <person name="Choi I.G."/>
            <person name="Lipzen A."/>
            <person name="Daum C.G."/>
            <person name="Aanen D.K."/>
            <person name="Tsang A."/>
            <person name="Henrissat B."/>
            <person name="Bilanenko E.N."/>
            <person name="de Vries R.P."/>
            <person name="van Kan J.A.L."/>
            <person name="Grigoriev I.V."/>
            <person name="Debets A.J.M."/>
        </authorList>
    </citation>
    <scope>NUCLEOTIDE SEQUENCE [LARGE SCALE GENOMIC DNA]</scope>
    <source>
        <strain evidence="3 4">F11</strain>
    </source>
</reference>
<evidence type="ECO:0000256" key="1">
    <source>
        <dbReference type="SAM" id="MobiDB-lite"/>
    </source>
</evidence>
<dbReference type="InterPro" id="IPR021369">
    <property type="entry name" value="DUF2985"/>
</dbReference>